<dbReference type="GO" id="GO:0008696">
    <property type="term" value="F:4-amino-4-deoxychorismate lyase activity"/>
    <property type="evidence" value="ECO:0007669"/>
    <property type="project" value="UniProtKB-UniRule"/>
</dbReference>
<evidence type="ECO:0000256" key="2">
    <source>
        <dbReference type="ARBA" id="ARBA00009320"/>
    </source>
</evidence>
<dbReference type="InterPro" id="IPR043131">
    <property type="entry name" value="BCAT-like_N"/>
</dbReference>
<dbReference type="InterPro" id="IPR017824">
    <property type="entry name" value="Aminodeoxychorismate_lyase_IV"/>
</dbReference>
<evidence type="ECO:0000256" key="7">
    <source>
        <dbReference type="ARBA" id="ARBA00035633"/>
    </source>
</evidence>
<comment type="similarity">
    <text evidence="2 13">Belongs to the class-IV pyridoxal-phosphate-dependent aminotransferase family.</text>
</comment>
<evidence type="ECO:0000313" key="16">
    <source>
        <dbReference type="Proteomes" id="UP000005012"/>
    </source>
</evidence>
<dbReference type="PATRIC" id="fig|1157951.4.peg.330"/>
<dbReference type="Proteomes" id="UP000005012">
    <property type="component" value="Chromosome"/>
</dbReference>
<comment type="cofactor">
    <cofactor evidence="1 14">
        <name>pyridoxal 5'-phosphate</name>
        <dbReference type="ChEBI" id="CHEBI:597326"/>
    </cofactor>
</comment>
<comment type="function">
    <text evidence="10">Involved in the biosynthesis of p-aminobenzoate (PABA), a precursor of tetrahydrofolate. Converts 4-amino-4-deoxychorismate into 4-aminobenzoate (PABA) and pyruvate.</text>
</comment>
<dbReference type="GO" id="GO:0005829">
    <property type="term" value="C:cytosol"/>
    <property type="evidence" value="ECO:0007669"/>
    <property type="project" value="TreeGrafter"/>
</dbReference>
<dbReference type="InterPro" id="IPR050571">
    <property type="entry name" value="Class-IV_PLP-Dep_Aminotrnsfr"/>
</dbReference>
<dbReference type="GO" id="GO:0046656">
    <property type="term" value="P:folic acid biosynthetic process"/>
    <property type="evidence" value="ECO:0007669"/>
    <property type="project" value="UniProtKB-KW"/>
</dbReference>
<evidence type="ECO:0000256" key="1">
    <source>
        <dbReference type="ARBA" id="ARBA00001933"/>
    </source>
</evidence>
<dbReference type="OrthoDB" id="9805628at2"/>
<dbReference type="EMBL" id="CP003488">
    <property type="protein sequence ID" value="AFH92225.1"/>
    <property type="molecule type" value="Genomic_DNA"/>
</dbReference>
<comment type="catalytic activity">
    <reaction evidence="9">
        <text>4-amino-4-deoxychorismate = 4-aminobenzoate + pyruvate + H(+)</text>
        <dbReference type="Rhea" id="RHEA:16201"/>
        <dbReference type="ChEBI" id="CHEBI:15361"/>
        <dbReference type="ChEBI" id="CHEBI:15378"/>
        <dbReference type="ChEBI" id="CHEBI:17836"/>
        <dbReference type="ChEBI" id="CHEBI:58406"/>
        <dbReference type="EC" id="4.1.3.38"/>
    </reaction>
</comment>
<evidence type="ECO:0000256" key="6">
    <source>
        <dbReference type="ARBA" id="ARBA00023239"/>
    </source>
</evidence>
<dbReference type="InterPro" id="IPR036038">
    <property type="entry name" value="Aminotransferase-like"/>
</dbReference>
<dbReference type="GeneID" id="93518936"/>
<dbReference type="InterPro" id="IPR018300">
    <property type="entry name" value="Aminotrans_IV_CS"/>
</dbReference>
<evidence type="ECO:0000256" key="13">
    <source>
        <dbReference type="RuleBase" id="RU004106"/>
    </source>
</evidence>
<keyword evidence="4 14" id="KW-0663">Pyridoxal phosphate</keyword>
<evidence type="ECO:0000256" key="9">
    <source>
        <dbReference type="ARBA" id="ARBA00049529"/>
    </source>
</evidence>
<dbReference type="InterPro" id="IPR043132">
    <property type="entry name" value="BCAT-like_C"/>
</dbReference>
<comment type="pathway">
    <text evidence="7">Cofactor biosynthesis; tetrahydrofolate biosynthesis; 4-aminobenzoate from chorismate: step 2/2.</text>
</comment>
<keyword evidence="6 15" id="KW-0456">Lyase</keyword>
<dbReference type="PROSITE" id="PS00770">
    <property type="entry name" value="AA_TRANSFER_CLASS_4"/>
    <property type="match status" value="1"/>
</dbReference>
<dbReference type="PANTHER" id="PTHR42743">
    <property type="entry name" value="AMINO-ACID AMINOTRANSFERASE"/>
    <property type="match status" value="1"/>
</dbReference>
<proteinExistence type="inferred from homology"/>
<evidence type="ECO:0000256" key="4">
    <source>
        <dbReference type="ARBA" id="ARBA00022898"/>
    </source>
</evidence>
<name>A0A140NGI1_PROSM</name>
<dbReference type="NCBIfam" id="NF004761">
    <property type="entry name" value="PRK06092.1"/>
    <property type="match status" value="1"/>
</dbReference>
<dbReference type="RefSeq" id="WP_014656176.1">
    <property type="nucleotide sequence ID" value="NC_017731.1"/>
</dbReference>
<dbReference type="CDD" id="cd01559">
    <property type="entry name" value="ADCL_like"/>
    <property type="match status" value="1"/>
</dbReference>
<evidence type="ECO:0000256" key="11">
    <source>
        <dbReference type="ARBA" id="ARBA00069174"/>
    </source>
</evidence>
<accession>A0A140NGI1</accession>
<comment type="subunit">
    <text evidence="3">Homodimer.</text>
</comment>
<protein>
    <recommendedName>
        <fullName evidence="11 12">Aminodeoxychorismate lyase</fullName>
        <ecNumber evidence="8 12">4.1.3.38</ecNumber>
    </recommendedName>
</protein>
<evidence type="ECO:0000256" key="14">
    <source>
        <dbReference type="RuleBase" id="RU004516"/>
    </source>
</evidence>
<dbReference type="FunFam" id="3.20.10.10:FF:000002">
    <property type="entry name" value="D-alanine aminotransferase"/>
    <property type="match status" value="1"/>
</dbReference>
<dbReference type="Pfam" id="PF01063">
    <property type="entry name" value="Aminotran_4"/>
    <property type="match status" value="1"/>
</dbReference>
<evidence type="ECO:0000256" key="10">
    <source>
        <dbReference type="ARBA" id="ARBA00054027"/>
    </source>
</evidence>
<reference evidence="15 16" key="1">
    <citation type="journal article" date="2012" name="J. Bacteriol.">
        <title>Complete Genome Sequence of Providencia stuartii Clinical Isolate MRSN 2154.</title>
        <authorList>
            <person name="Clifford R.J."/>
            <person name="Hang J."/>
            <person name="Riley M.C."/>
            <person name="Onmus-Leone F."/>
            <person name="Kuschner R.A."/>
            <person name="Lesho E.P."/>
            <person name="Waterman P.E."/>
        </authorList>
    </citation>
    <scope>NUCLEOTIDE SEQUENCE [LARGE SCALE GENOMIC DNA]</scope>
    <source>
        <strain evidence="15 16">MRSN 2154</strain>
    </source>
</reference>
<dbReference type="SUPFAM" id="SSF56752">
    <property type="entry name" value="D-aminoacid aminotransferase-like PLP-dependent enzymes"/>
    <property type="match status" value="1"/>
</dbReference>
<keyword evidence="5" id="KW-0289">Folate biosynthesis</keyword>
<evidence type="ECO:0000256" key="3">
    <source>
        <dbReference type="ARBA" id="ARBA00011738"/>
    </source>
</evidence>
<organism evidence="15 16">
    <name type="scientific">Providencia stuartii (strain MRSN 2154)</name>
    <dbReference type="NCBI Taxonomy" id="1157951"/>
    <lineage>
        <taxon>Bacteria</taxon>
        <taxon>Pseudomonadati</taxon>
        <taxon>Pseudomonadota</taxon>
        <taxon>Gammaproteobacteria</taxon>
        <taxon>Enterobacterales</taxon>
        <taxon>Morganellaceae</taxon>
        <taxon>Providencia</taxon>
    </lineage>
</organism>
<dbReference type="PANTHER" id="PTHR42743:SF2">
    <property type="entry name" value="AMINODEOXYCHORISMATE LYASE"/>
    <property type="match status" value="1"/>
</dbReference>
<dbReference type="AlphaFoldDB" id="A0A140NGI1"/>
<evidence type="ECO:0000256" key="5">
    <source>
        <dbReference type="ARBA" id="ARBA00022909"/>
    </source>
</evidence>
<dbReference type="GO" id="GO:0008153">
    <property type="term" value="P:4-aminobenzoate biosynthetic process"/>
    <property type="evidence" value="ECO:0007669"/>
    <property type="project" value="UniProtKB-UniRule"/>
</dbReference>
<evidence type="ECO:0000256" key="12">
    <source>
        <dbReference type="NCBIfam" id="TIGR03461"/>
    </source>
</evidence>
<dbReference type="HOGENOM" id="CLU_020844_2_1_6"/>
<dbReference type="InterPro" id="IPR001544">
    <property type="entry name" value="Aminotrans_IV"/>
</dbReference>
<reference evidence="16" key="2">
    <citation type="submission" date="2012-04" db="EMBL/GenBank/DDBJ databases">
        <title>Complete genome sequence of Providencia stuartii clinical isolate MRSN 2154.</title>
        <authorList>
            <person name="Clifford R.J."/>
            <person name="Hang J."/>
            <person name="Riley M.C."/>
            <person name="Onmus-Leone F."/>
            <person name="Kuschner R.A."/>
            <person name="Lesho E.P."/>
            <person name="Waterman P.E."/>
        </authorList>
    </citation>
    <scope>NUCLEOTIDE SEQUENCE [LARGE SCALE GENOMIC DNA]</scope>
    <source>
        <strain evidence="16">MRSN 2154</strain>
    </source>
</reference>
<dbReference type="NCBIfam" id="TIGR03461">
    <property type="entry name" value="pabC_Proteo"/>
    <property type="match status" value="1"/>
</dbReference>
<evidence type="ECO:0000313" key="15">
    <source>
        <dbReference type="EMBL" id="AFH92225.1"/>
    </source>
</evidence>
<dbReference type="KEGG" id="psi:S70_01645"/>
<dbReference type="GO" id="GO:0030170">
    <property type="term" value="F:pyridoxal phosphate binding"/>
    <property type="evidence" value="ECO:0007669"/>
    <property type="project" value="InterPro"/>
</dbReference>
<sequence length="276" mass="31587">MLYWVNGVECRHIDVTDRAVQFGDGCFTTIHVFNHQPKMLDMHIRRLMQDSSRLKLPQPDWQMLEKQIHAICQQHNDDEFVVKVIISRGTGGRGYSTLGFNQPTVIMSIAPFPQHYQALQKSGIQLILSRIPTSKNPYLAGIKHLNRLEQVLIRQEIDEAQVDEALVVDSDGILIECCSANIFWRKGDTVFTPNLAFSGVNGLMRQKIIALLAASQYHLREVERFPDVLGNCDEVFICNTLMPILPVATITLGNNKPQWQYSSRELFEYLFLRCQL</sequence>
<dbReference type="Gene3D" id="3.30.470.10">
    <property type="match status" value="1"/>
</dbReference>
<dbReference type="Gene3D" id="3.20.10.10">
    <property type="entry name" value="D-amino Acid Aminotransferase, subunit A, domain 2"/>
    <property type="match status" value="1"/>
</dbReference>
<gene>
    <name evidence="15" type="ordered locus">S70_01645</name>
</gene>
<evidence type="ECO:0000256" key="8">
    <source>
        <dbReference type="ARBA" id="ARBA00035676"/>
    </source>
</evidence>
<dbReference type="EC" id="4.1.3.38" evidence="8 12"/>